<feature type="signal peptide" evidence="2">
    <location>
        <begin position="1"/>
        <end position="24"/>
    </location>
</feature>
<evidence type="ECO:0000313" key="4">
    <source>
        <dbReference type="Proteomes" id="UP001216907"/>
    </source>
</evidence>
<keyword evidence="2" id="KW-0732">Signal</keyword>
<organism evidence="3 4">
    <name type="scientific">Paludisphaera mucosa</name>
    <dbReference type="NCBI Taxonomy" id="3030827"/>
    <lineage>
        <taxon>Bacteria</taxon>
        <taxon>Pseudomonadati</taxon>
        <taxon>Planctomycetota</taxon>
        <taxon>Planctomycetia</taxon>
        <taxon>Isosphaerales</taxon>
        <taxon>Isosphaeraceae</taxon>
        <taxon>Paludisphaera</taxon>
    </lineage>
</organism>
<sequence length="353" mass="36565">MSHARRGRRVLAVMACTAVAAAGAGCHSPFHRPTDVPHAASPTPSAPAAPVASVERAAVPELAPGVAATTPPLPSRSLPNTPTPPAYAPVEAVATTAVEPAPTPLLDAALRRAEASEEAERRAVEIATAPPPKPPREPEPEAPKIPFPPAAEAEPAPAEAAPETPKPPAEAPREAPKSDPAVETASAEAADAADATPPQPTLPSELAAGPIAEADEPEAPEEPALTIDAVRLCRKIHGFGSFEPLDAQALRPGRSALVYCELGGLEYRADGDEFVSHVATRVELVRAGGDDKVWEVAGEAEDRCRTRRRDSYVGTLVTLPETLAPGAYTLRLYQADATSGRTAAAEIPVTIAR</sequence>
<reference evidence="3 4" key="1">
    <citation type="submission" date="2023-03" db="EMBL/GenBank/DDBJ databases">
        <title>Paludisphaera mucosa sp. nov. a novel planctomycete from northern fen.</title>
        <authorList>
            <person name="Ivanova A."/>
        </authorList>
    </citation>
    <scope>NUCLEOTIDE SEQUENCE [LARGE SCALE GENOMIC DNA]</scope>
    <source>
        <strain evidence="3 4">Pla2</strain>
    </source>
</reference>
<comment type="caution">
    <text evidence="3">The sequence shown here is derived from an EMBL/GenBank/DDBJ whole genome shotgun (WGS) entry which is preliminary data.</text>
</comment>
<evidence type="ECO:0000313" key="3">
    <source>
        <dbReference type="EMBL" id="MDG3004421.1"/>
    </source>
</evidence>
<feature type="compositionally biased region" description="Low complexity" evidence="1">
    <location>
        <begin position="179"/>
        <end position="196"/>
    </location>
</feature>
<dbReference type="RefSeq" id="WP_277860779.1">
    <property type="nucleotide sequence ID" value="NZ_JARRAG010000002.1"/>
</dbReference>
<name>A0ABT6FAB5_9BACT</name>
<accession>A0ABT6FAB5</accession>
<keyword evidence="4" id="KW-1185">Reference proteome</keyword>
<feature type="chain" id="PRO_5045879912" evidence="2">
    <location>
        <begin position="25"/>
        <end position="353"/>
    </location>
</feature>
<dbReference type="Proteomes" id="UP001216907">
    <property type="component" value="Unassembled WGS sequence"/>
</dbReference>
<evidence type="ECO:0000256" key="1">
    <source>
        <dbReference type="SAM" id="MobiDB-lite"/>
    </source>
</evidence>
<evidence type="ECO:0000256" key="2">
    <source>
        <dbReference type="SAM" id="SignalP"/>
    </source>
</evidence>
<dbReference type="PROSITE" id="PS51257">
    <property type="entry name" value="PROKAR_LIPOPROTEIN"/>
    <property type="match status" value="1"/>
</dbReference>
<feature type="region of interest" description="Disordered" evidence="1">
    <location>
        <begin position="65"/>
        <end position="87"/>
    </location>
</feature>
<feature type="compositionally biased region" description="Basic and acidic residues" evidence="1">
    <location>
        <begin position="111"/>
        <end position="124"/>
    </location>
</feature>
<gene>
    <name evidence="3" type="ORF">PZE19_11605</name>
</gene>
<proteinExistence type="predicted"/>
<protein>
    <submittedName>
        <fullName evidence="3">Uncharacterized protein</fullName>
    </submittedName>
</protein>
<feature type="region of interest" description="Disordered" evidence="1">
    <location>
        <begin position="111"/>
        <end position="205"/>
    </location>
</feature>
<feature type="compositionally biased region" description="Low complexity" evidence="1">
    <location>
        <begin position="150"/>
        <end position="163"/>
    </location>
</feature>
<dbReference type="EMBL" id="JARRAG010000002">
    <property type="protein sequence ID" value="MDG3004421.1"/>
    <property type="molecule type" value="Genomic_DNA"/>
</dbReference>